<evidence type="ECO:0000256" key="1">
    <source>
        <dbReference type="ARBA" id="ARBA00004141"/>
    </source>
</evidence>
<evidence type="ECO:0000256" key="3">
    <source>
        <dbReference type="ARBA" id="ARBA00022989"/>
    </source>
</evidence>
<dbReference type="EMBL" id="JASNFN010000001">
    <property type="protein sequence ID" value="MDP5181287.1"/>
    <property type="molecule type" value="Genomic_DNA"/>
</dbReference>
<comment type="subcellular location">
    <subcellularLocation>
        <location evidence="1">Membrane</location>
        <topology evidence="1">Multi-pass membrane protein</topology>
    </subcellularLocation>
</comment>
<feature type="transmembrane region" description="Helical" evidence="5">
    <location>
        <begin position="142"/>
        <end position="165"/>
    </location>
</feature>
<dbReference type="InterPro" id="IPR007267">
    <property type="entry name" value="GtrA_DPMS_TM"/>
</dbReference>
<keyword evidence="4 5" id="KW-0472">Membrane</keyword>
<reference evidence="8" key="1">
    <citation type="submission" date="2023-05" db="EMBL/GenBank/DDBJ databases">
        <title>Draft genome of Pseudofrankia sp. BMG5.37.</title>
        <authorList>
            <person name="Gtari M."/>
            <person name="Ghodhbane F."/>
            <person name="Sbissi I."/>
        </authorList>
    </citation>
    <scope>NUCLEOTIDE SEQUENCE [LARGE SCALE GENOMIC DNA]</scope>
    <source>
        <strain evidence="8">BMG 814</strain>
    </source>
</reference>
<evidence type="ECO:0000313" key="8">
    <source>
        <dbReference type="Proteomes" id="UP001233673"/>
    </source>
</evidence>
<name>A0ABT9I7N2_9ACTN</name>
<organism evidence="7 8">
    <name type="scientific">Blastococcus carthaginiensis</name>
    <dbReference type="NCBI Taxonomy" id="3050034"/>
    <lineage>
        <taxon>Bacteria</taxon>
        <taxon>Bacillati</taxon>
        <taxon>Actinomycetota</taxon>
        <taxon>Actinomycetes</taxon>
        <taxon>Geodermatophilales</taxon>
        <taxon>Geodermatophilaceae</taxon>
        <taxon>Blastococcus</taxon>
    </lineage>
</organism>
<feature type="domain" description="GtrA/DPMS transmembrane" evidence="6">
    <location>
        <begin position="49"/>
        <end position="164"/>
    </location>
</feature>
<evidence type="ECO:0000313" key="7">
    <source>
        <dbReference type="EMBL" id="MDP5181287.1"/>
    </source>
</evidence>
<evidence type="ECO:0000256" key="2">
    <source>
        <dbReference type="ARBA" id="ARBA00022692"/>
    </source>
</evidence>
<keyword evidence="3 5" id="KW-1133">Transmembrane helix</keyword>
<accession>A0ABT9I7N2</accession>
<dbReference type="Pfam" id="PF04138">
    <property type="entry name" value="GtrA_DPMS_TM"/>
    <property type="match status" value="1"/>
</dbReference>
<proteinExistence type="predicted"/>
<keyword evidence="8" id="KW-1185">Reference proteome</keyword>
<comment type="caution">
    <text evidence="7">The sequence shown here is derived from an EMBL/GenBank/DDBJ whole genome shotgun (WGS) entry which is preliminary data.</text>
</comment>
<dbReference type="Proteomes" id="UP001233673">
    <property type="component" value="Unassembled WGS sequence"/>
</dbReference>
<evidence type="ECO:0000256" key="4">
    <source>
        <dbReference type="ARBA" id="ARBA00023136"/>
    </source>
</evidence>
<evidence type="ECO:0000259" key="6">
    <source>
        <dbReference type="Pfam" id="PF04138"/>
    </source>
</evidence>
<dbReference type="RefSeq" id="WP_305998049.1">
    <property type="nucleotide sequence ID" value="NZ_JASNFN010000001.1"/>
</dbReference>
<sequence length="172" mass="18264">MTCASLLRRGQAADTVGDLPDAPAPGERPVSDRLTACLRGDSIPAQFLRFVLVGGASTVVYALLFVAGHGWGYLTAHLVATAASTVLANELHRRLTFHADERVHWFTAQWEAGGVTVLGLLATSTALGLLDALTGDNHPVLQIATVVGVTAFIGLLRFIALRWIFRPAPARA</sequence>
<protein>
    <submittedName>
        <fullName evidence="7">GtrA family protein</fullName>
    </submittedName>
</protein>
<feature type="transmembrane region" description="Helical" evidence="5">
    <location>
        <begin position="112"/>
        <end position="130"/>
    </location>
</feature>
<feature type="transmembrane region" description="Helical" evidence="5">
    <location>
        <begin position="47"/>
        <end position="67"/>
    </location>
</feature>
<gene>
    <name evidence="7" type="ORF">QOZ88_01430</name>
</gene>
<evidence type="ECO:0000256" key="5">
    <source>
        <dbReference type="SAM" id="Phobius"/>
    </source>
</evidence>
<feature type="transmembrane region" description="Helical" evidence="5">
    <location>
        <begin position="73"/>
        <end position="91"/>
    </location>
</feature>
<keyword evidence="2 5" id="KW-0812">Transmembrane</keyword>